<dbReference type="InterPro" id="IPR020588">
    <property type="entry name" value="RecA_ATP-bd"/>
</dbReference>
<dbReference type="PANTHER" id="PTHR46457:SF1">
    <property type="entry name" value="DNA REPAIR PROTEIN RAD51 HOMOLOG 4"/>
    <property type="match status" value="1"/>
</dbReference>
<evidence type="ECO:0000313" key="5">
    <source>
        <dbReference type="Proteomes" id="UP000699462"/>
    </source>
</evidence>
<dbReference type="Proteomes" id="UP000699462">
    <property type="component" value="Unassembled WGS sequence"/>
</dbReference>
<dbReference type="GO" id="GO:0003697">
    <property type="term" value="F:single-stranded DNA binding"/>
    <property type="evidence" value="ECO:0007669"/>
    <property type="project" value="TreeGrafter"/>
</dbReference>
<proteinExistence type="predicted"/>
<protein>
    <recommendedName>
        <fullName evidence="3">RecA family profile 1 domain-containing protein</fullName>
    </recommendedName>
</protein>
<dbReference type="InterPro" id="IPR013632">
    <property type="entry name" value="Rad51_C"/>
</dbReference>
<dbReference type="OrthoDB" id="336321at2759"/>
<dbReference type="GO" id="GO:0007131">
    <property type="term" value="P:reciprocal meiotic recombination"/>
    <property type="evidence" value="ECO:0007669"/>
    <property type="project" value="TreeGrafter"/>
</dbReference>
<organism evidence="4 5">
    <name type="scientific">Paragonimus westermani</name>
    <dbReference type="NCBI Taxonomy" id="34504"/>
    <lineage>
        <taxon>Eukaryota</taxon>
        <taxon>Metazoa</taxon>
        <taxon>Spiralia</taxon>
        <taxon>Lophotrochozoa</taxon>
        <taxon>Platyhelminthes</taxon>
        <taxon>Trematoda</taxon>
        <taxon>Digenea</taxon>
        <taxon>Plagiorchiida</taxon>
        <taxon>Troglotremata</taxon>
        <taxon>Troglotrematidae</taxon>
        <taxon>Paragonimus</taxon>
    </lineage>
</organism>
<dbReference type="GO" id="GO:0000724">
    <property type="term" value="P:double-strand break repair via homologous recombination"/>
    <property type="evidence" value="ECO:0007669"/>
    <property type="project" value="TreeGrafter"/>
</dbReference>
<comment type="caution">
    <text evidence="4">The sequence shown here is derived from an EMBL/GenBank/DDBJ whole genome shotgun (WGS) entry which is preliminary data.</text>
</comment>
<dbReference type="GO" id="GO:0000400">
    <property type="term" value="F:four-way junction DNA binding"/>
    <property type="evidence" value="ECO:0007669"/>
    <property type="project" value="TreeGrafter"/>
</dbReference>
<reference evidence="4 5" key="1">
    <citation type="submission" date="2019-07" db="EMBL/GenBank/DDBJ databases">
        <title>Annotation for the trematode Paragonimus westermani.</title>
        <authorList>
            <person name="Choi Y.-J."/>
        </authorList>
    </citation>
    <scope>NUCLEOTIDE SEQUENCE [LARGE SCALE GENOMIC DNA]</scope>
    <source>
        <strain evidence="4">180907_Pwestermani</strain>
    </source>
</reference>
<dbReference type="SUPFAM" id="SSF52540">
    <property type="entry name" value="P-loop containing nucleoside triphosphate hydrolases"/>
    <property type="match status" value="1"/>
</dbReference>
<comment type="subcellular location">
    <subcellularLocation>
        <location evidence="1">Nucleus</location>
    </subcellularLocation>
</comment>
<feature type="domain" description="RecA family profile 1" evidence="3">
    <location>
        <begin position="1"/>
        <end position="180"/>
    </location>
</feature>
<accession>A0A8T0DLN5</accession>
<evidence type="ECO:0000256" key="1">
    <source>
        <dbReference type="ARBA" id="ARBA00004123"/>
    </source>
</evidence>
<dbReference type="GO" id="GO:0005524">
    <property type="term" value="F:ATP binding"/>
    <property type="evidence" value="ECO:0007669"/>
    <property type="project" value="InterPro"/>
</dbReference>
<keyword evidence="2" id="KW-0539">Nucleus</keyword>
<dbReference type="PROSITE" id="PS50162">
    <property type="entry name" value="RECA_2"/>
    <property type="match status" value="1"/>
</dbReference>
<dbReference type="PANTHER" id="PTHR46457">
    <property type="entry name" value="DNA REPAIR PROTEIN RAD51 HOMOLOG 4"/>
    <property type="match status" value="1"/>
</dbReference>
<dbReference type="EMBL" id="JTDF01002487">
    <property type="protein sequence ID" value="KAF8568743.1"/>
    <property type="molecule type" value="Genomic_DNA"/>
</dbReference>
<dbReference type="InterPro" id="IPR051988">
    <property type="entry name" value="HRR_RAD51_Paralog"/>
</dbReference>
<dbReference type="GO" id="GO:0005815">
    <property type="term" value="C:microtubule organizing center"/>
    <property type="evidence" value="ECO:0007669"/>
    <property type="project" value="TreeGrafter"/>
</dbReference>
<dbReference type="AlphaFoldDB" id="A0A8T0DLN5"/>
<dbReference type="GO" id="GO:0033063">
    <property type="term" value="C:Rad51B-Rad51C-Rad51D-XRCC2 complex"/>
    <property type="evidence" value="ECO:0007669"/>
    <property type="project" value="TreeGrafter"/>
</dbReference>
<dbReference type="GO" id="GO:0005657">
    <property type="term" value="C:replication fork"/>
    <property type="evidence" value="ECO:0007669"/>
    <property type="project" value="TreeGrafter"/>
</dbReference>
<dbReference type="InterPro" id="IPR027417">
    <property type="entry name" value="P-loop_NTPase"/>
</dbReference>
<gene>
    <name evidence="4" type="ORF">P879_07474</name>
</gene>
<evidence type="ECO:0000256" key="2">
    <source>
        <dbReference type="ARBA" id="ARBA00023242"/>
    </source>
</evidence>
<sequence>MPDLDGLLGGGLQSGDLIELVGKPIAGKTQLCFLFCAAILEAYSESTVLFLDTSGNFSAPRILSYVKGKSGIACMRRLRCCLVPTVTDLLDALVQIRMGIAHSVGRSPIRKSSCQEGTDRGLLTFCENLQLIVVDSMTLPFLPSMSVLPSLAKSELSLVTVELQRLTCVQRRIVVVTNHSRATSIQADLSSGCLGANWGCTSQKRLICALPPDEDCMTIDGLCVNVTLTKDVEGPCFREYGEINMKSCNVPL</sequence>
<dbReference type="Gene3D" id="3.40.50.300">
    <property type="entry name" value="P-loop containing nucleotide triphosphate hydrolases"/>
    <property type="match status" value="1"/>
</dbReference>
<dbReference type="Pfam" id="PF08423">
    <property type="entry name" value="Rad51"/>
    <property type="match status" value="1"/>
</dbReference>
<evidence type="ECO:0000313" key="4">
    <source>
        <dbReference type="EMBL" id="KAF8568743.1"/>
    </source>
</evidence>
<evidence type="ECO:0000259" key="3">
    <source>
        <dbReference type="PROSITE" id="PS50162"/>
    </source>
</evidence>
<name>A0A8T0DLN5_9TREM</name>
<dbReference type="GO" id="GO:0140664">
    <property type="term" value="F:ATP-dependent DNA damage sensor activity"/>
    <property type="evidence" value="ECO:0007669"/>
    <property type="project" value="InterPro"/>
</dbReference>
<dbReference type="GO" id="GO:0042148">
    <property type="term" value="P:DNA strand invasion"/>
    <property type="evidence" value="ECO:0007669"/>
    <property type="project" value="TreeGrafter"/>
</dbReference>
<keyword evidence="5" id="KW-1185">Reference proteome</keyword>
<dbReference type="GO" id="GO:0000723">
    <property type="term" value="P:telomere maintenance"/>
    <property type="evidence" value="ECO:0007669"/>
    <property type="project" value="TreeGrafter"/>
</dbReference>